<evidence type="ECO:0000313" key="5">
    <source>
        <dbReference type="Proteomes" id="UP001470230"/>
    </source>
</evidence>
<name>A0ABR2L6M3_9EUKA</name>
<evidence type="ECO:0000313" key="4">
    <source>
        <dbReference type="EMBL" id="KAK8899006.1"/>
    </source>
</evidence>
<comment type="caution">
    <text evidence="4">The sequence shown here is derived from an EMBL/GenBank/DDBJ whole genome shotgun (WGS) entry which is preliminary data.</text>
</comment>
<keyword evidence="3" id="KW-0812">Transmembrane</keyword>
<dbReference type="SUPFAM" id="SSF48403">
    <property type="entry name" value="Ankyrin repeat"/>
    <property type="match status" value="1"/>
</dbReference>
<keyword evidence="5" id="KW-1185">Reference proteome</keyword>
<gene>
    <name evidence="4" type="ORF">M9Y10_001302</name>
</gene>
<dbReference type="InterPro" id="IPR036770">
    <property type="entry name" value="Ankyrin_rpt-contain_sf"/>
</dbReference>
<evidence type="ECO:0000256" key="3">
    <source>
        <dbReference type="SAM" id="Phobius"/>
    </source>
</evidence>
<evidence type="ECO:0000256" key="2">
    <source>
        <dbReference type="ARBA" id="ARBA00023043"/>
    </source>
</evidence>
<dbReference type="Gene3D" id="1.25.40.20">
    <property type="entry name" value="Ankyrin repeat-containing domain"/>
    <property type="match status" value="1"/>
</dbReference>
<dbReference type="PANTHER" id="PTHR24198">
    <property type="entry name" value="ANKYRIN REPEAT AND PROTEIN KINASE DOMAIN-CONTAINING PROTEIN"/>
    <property type="match status" value="1"/>
</dbReference>
<protein>
    <recommendedName>
        <fullName evidence="6">DUF3447 domain-containing protein</fullName>
    </recommendedName>
</protein>
<dbReference type="EMBL" id="JAPFFF010000001">
    <property type="protein sequence ID" value="KAK8899006.1"/>
    <property type="molecule type" value="Genomic_DNA"/>
</dbReference>
<keyword evidence="3" id="KW-1133">Transmembrane helix</keyword>
<dbReference type="Pfam" id="PF12796">
    <property type="entry name" value="Ank_2"/>
    <property type="match status" value="1"/>
</dbReference>
<keyword evidence="3" id="KW-0472">Membrane</keyword>
<keyword evidence="1" id="KW-0677">Repeat</keyword>
<accession>A0ABR2L6M3</accession>
<organism evidence="4 5">
    <name type="scientific">Tritrichomonas musculus</name>
    <dbReference type="NCBI Taxonomy" id="1915356"/>
    <lineage>
        <taxon>Eukaryota</taxon>
        <taxon>Metamonada</taxon>
        <taxon>Parabasalia</taxon>
        <taxon>Tritrichomonadida</taxon>
        <taxon>Tritrichomonadidae</taxon>
        <taxon>Tritrichomonas</taxon>
    </lineage>
</organism>
<keyword evidence="2" id="KW-0040">ANK repeat</keyword>
<dbReference type="Pfam" id="PF00023">
    <property type="entry name" value="Ank"/>
    <property type="match status" value="1"/>
</dbReference>
<proteinExistence type="predicted"/>
<dbReference type="Proteomes" id="UP001470230">
    <property type="component" value="Unassembled WGS sequence"/>
</dbReference>
<evidence type="ECO:0000256" key="1">
    <source>
        <dbReference type="ARBA" id="ARBA00022737"/>
    </source>
</evidence>
<reference evidence="4 5" key="1">
    <citation type="submission" date="2024-04" db="EMBL/GenBank/DDBJ databases">
        <title>Tritrichomonas musculus Genome.</title>
        <authorList>
            <person name="Alves-Ferreira E."/>
            <person name="Grigg M."/>
            <person name="Lorenzi H."/>
            <person name="Galac M."/>
        </authorList>
    </citation>
    <scope>NUCLEOTIDE SEQUENCE [LARGE SCALE GENOMIC DNA]</scope>
    <source>
        <strain evidence="4 5">EAF2021</strain>
    </source>
</reference>
<sequence length="539" mass="62017">MSENEEYHEEEEEEISKIPKDVLHYAYKIADLQNLLMDLTPENIDDSIQDLKDNQYTTDKSLLKSFISHLLEVPDFRPAKISLLCNFMNKLFESIQSEETIKSIQDELLRQLFLSVSNPGPFPNESSRPHFLFQLYQKGVLSIESINGLLQKFIDNYTWFCDPVAWLVCYFFDLVPEDIYEEARRRVSRSKDVNPLFKKFFDDHHYGDPLENAERKSMNPYVEMLRNDDVEGLNTLLNPLYNYDFIIKPSIFEECWFIQREPSLILCAAYFGSVKCFKFLMLNHASLQMRDQDSRSLAQFAVAGGNIEIIRLVEQAGCDFSDTIHIATHFCHPDIFEWLHLTKFPDLTKDNFDVYSILHHAAYSGSIGLLVKCINSGCDVNKFTNPLYRQTPILKAAENGKSDAVKILLSVPEIDPNVKCNSETPLIFAARNGRDECVKLLCNSEKVKVNTVADLGTALHYAAAYCQTDVVRILLDSERIDISIRNQKGETAYNIAQRARAYEVQNLLSGHRSFFSPFFDFLSRYGYLIVVLLLIILSQ</sequence>
<dbReference type="SMART" id="SM00248">
    <property type="entry name" value="ANK"/>
    <property type="match status" value="6"/>
</dbReference>
<evidence type="ECO:0008006" key="6">
    <source>
        <dbReference type="Google" id="ProtNLM"/>
    </source>
</evidence>
<dbReference type="InterPro" id="IPR002110">
    <property type="entry name" value="Ankyrin_rpt"/>
</dbReference>
<feature type="transmembrane region" description="Helical" evidence="3">
    <location>
        <begin position="514"/>
        <end position="537"/>
    </location>
</feature>
<dbReference type="PANTHER" id="PTHR24198:SF165">
    <property type="entry name" value="ANKYRIN REPEAT-CONTAINING PROTEIN-RELATED"/>
    <property type="match status" value="1"/>
</dbReference>